<dbReference type="PROSITE" id="PS50878">
    <property type="entry name" value="RT_POL"/>
    <property type="match status" value="1"/>
</dbReference>
<sequence length="104" mass="11964">MDNKEITCGIFIDLKKAFDTVDHKILLSKLYYYGIWGTAYDWFCSYLNGRTQVTTMANIDSNEESCLYGVPQDSVLGPLLFLLYINDICVSTEKLNFYQFADDT</sequence>
<evidence type="ECO:0000313" key="1">
    <source>
        <dbReference type="EMBL" id="CAB4007160.1"/>
    </source>
</evidence>
<accession>A0A6S7HUV7</accession>
<keyword evidence="2" id="KW-1185">Reference proteome</keyword>
<dbReference type="PANTHER" id="PTHR33332">
    <property type="entry name" value="REVERSE TRANSCRIPTASE DOMAIN-CONTAINING PROTEIN"/>
    <property type="match status" value="1"/>
</dbReference>
<comment type="caution">
    <text evidence="1">The sequence shown here is derived from an EMBL/GenBank/DDBJ whole genome shotgun (WGS) entry which is preliminary data.</text>
</comment>
<dbReference type="Proteomes" id="UP001152795">
    <property type="component" value="Unassembled WGS sequence"/>
</dbReference>
<dbReference type="InterPro" id="IPR000477">
    <property type="entry name" value="RT_dom"/>
</dbReference>
<dbReference type="EMBL" id="CACRXK020005717">
    <property type="protein sequence ID" value="CAB4007160.1"/>
    <property type="molecule type" value="Genomic_DNA"/>
</dbReference>
<dbReference type="OrthoDB" id="8062896at2759"/>
<protein>
    <submittedName>
        <fullName evidence="1">Uncharacterized protein</fullName>
    </submittedName>
</protein>
<dbReference type="Pfam" id="PF00078">
    <property type="entry name" value="RVT_1"/>
    <property type="match status" value="1"/>
</dbReference>
<feature type="non-terminal residue" evidence="1">
    <location>
        <position position="104"/>
    </location>
</feature>
<proteinExistence type="predicted"/>
<evidence type="ECO:0000313" key="2">
    <source>
        <dbReference type="Proteomes" id="UP001152795"/>
    </source>
</evidence>
<organism evidence="1 2">
    <name type="scientific">Paramuricea clavata</name>
    <name type="common">Red gorgonian</name>
    <name type="synonym">Violescent sea-whip</name>
    <dbReference type="NCBI Taxonomy" id="317549"/>
    <lineage>
        <taxon>Eukaryota</taxon>
        <taxon>Metazoa</taxon>
        <taxon>Cnidaria</taxon>
        <taxon>Anthozoa</taxon>
        <taxon>Octocorallia</taxon>
        <taxon>Malacalcyonacea</taxon>
        <taxon>Plexauridae</taxon>
        <taxon>Paramuricea</taxon>
    </lineage>
</organism>
<dbReference type="AlphaFoldDB" id="A0A6S7HUV7"/>
<reference evidence="1" key="1">
    <citation type="submission" date="2020-04" db="EMBL/GenBank/DDBJ databases">
        <authorList>
            <person name="Alioto T."/>
            <person name="Alioto T."/>
            <person name="Gomez Garrido J."/>
        </authorList>
    </citation>
    <scope>NUCLEOTIDE SEQUENCE</scope>
    <source>
        <strain evidence="1">A484AB</strain>
    </source>
</reference>
<gene>
    <name evidence="1" type="ORF">PACLA_8A072689</name>
</gene>
<name>A0A6S7HUV7_PARCT</name>